<proteinExistence type="predicted"/>
<dbReference type="EMBL" id="CP041614">
    <property type="protein sequence ID" value="QDO86020.1"/>
    <property type="molecule type" value="Genomic_DNA"/>
</dbReference>
<dbReference type="RefSeq" id="WP_144048329.1">
    <property type="nucleotide sequence ID" value="NZ_CP041614.1"/>
</dbReference>
<evidence type="ECO:0000313" key="2">
    <source>
        <dbReference type="Proteomes" id="UP000315947"/>
    </source>
</evidence>
<protein>
    <recommendedName>
        <fullName evidence="3">BIG2 domain-containing protein</fullName>
    </recommendedName>
</protein>
<accession>A0ABX5X3U0</accession>
<gene>
    <name evidence="1" type="ORF">FM037_25625</name>
</gene>
<organism evidence="1 2">
    <name type="scientific">Shewanella psychropiezotolerans</name>
    <dbReference type="NCBI Taxonomy" id="2593655"/>
    <lineage>
        <taxon>Bacteria</taxon>
        <taxon>Pseudomonadati</taxon>
        <taxon>Pseudomonadota</taxon>
        <taxon>Gammaproteobacteria</taxon>
        <taxon>Alteromonadales</taxon>
        <taxon>Shewanellaceae</taxon>
        <taxon>Shewanella</taxon>
    </lineage>
</organism>
<reference evidence="1 2" key="1">
    <citation type="submission" date="2019-07" db="EMBL/GenBank/DDBJ databases">
        <title>Shewanella sp. YLB-06 whole genomic sequence.</title>
        <authorList>
            <person name="Yu L."/>
        </authorList>
    </citation>
    <scope>NUCLEOTIDE SEQUENCE [LARGE SCALE GENOMIC DNA]</scope>
    <source>
        <strain evidence="1 2">YLB-06</strain>
    </source>
</reference>
<evidence type="ECO:0008006" key="3">
    <source>
        <dbReference type="Google" id="ProtNLM"/>
    </source>
</evidence>
<keyword evidence="2" id="KW-1185">Reference proteome</keyword>
<evidence type="ECO:0000313" key="1">
    <source>
        <dbReference type="EMBL" id="QDO86020.1"/>
    </source>
</evidence>
<sequence length="429" mass="46452">MVSIPVSGVIGQLSYQLERGQPADVVSINIVDRTVTIKNAGTTYYTLTDSGNAAIASRRVQLRVSIAKAAENVNLSLNSTLIDTVYEEDKQLTSPSVSGKASENSIKYFVDYSDRQVVTADSSSGALTIQGAGSAQVQVTEVSRNFENTTRNFTVNVGKAKHPVLSVANQVPGASYYPGLEIAPAELANQFGALSYEFTHTEKPETYDLKQDGTLRILKYPASRTNTYVRITVTDDGGDNYQPSSVDYDVYVLPIEEGDGEQAVITFDGNELPITSPIDVAAGDISYFSAFDTRSEAETMGDNAQKSGGYATKTVIVCQDPQDLLSCTLVTVRLQNTSHCPDGSKISYPVGAKIRYMCPGLRQPTRSEVTVSFNKTDAFNESLSAGTYQAKEPITLVHFAKPYRAGGVIEAGEIQPRAWWLIKVNLVVN</sequence>
<dbReference type="Proteomes" id="UP000315947">
    <property type="component" value="Chromosome"/>
</dbReference>
<name>A0ABX5X3U0_9GAMM</name>